<dbReference type="Gene3D" id="3.40.50.2300">
    <property type="match status" value="2"/>
</dbReference>
<evidence type="ECO:0000313" key="6">
    <source>
        <dbReference type="Proteomes" id="UP000629025"/>
    </source>
</evidence>
<dbReference type="SUPFAM" id="SSF53822">
    <property type="entry name" value="Periplasmic binding protein-like I"/>
    <property type="match status" value="1"/>
</dbReference>
<dbReference type="InterPro" id="IPR046335">
    <property type="entry name" value="LacI/GalR-like_sensor"/>
</dbReference>
<name>A0ABQ1KAQ7_9GAMM</name>
<reference evidence="6" key="1">
    <citation type="journal article" date="2019" name="Int. J. Syst. Evol. Microbiol.">
        <title>The Global Catalogue of Microorganisms (GCM) 10K type strain sequencing project: providing services to taxonomists for standard genome sequencing and annotation.</title>
        <authorList>
            <consortium name="The Broad Institute Genomics Platform"/>
            <consortium name="The Broad Institute Genome Sequencing Center for Infectious Disease"/>
            <person name="Wu L."/>
            <person name="Ma J."/>
        </authorList>
    </citation>
    <scope>NUCLEOTIDE SEQUENCE [LARGE SCALE GENOMIC DNA]</scope>
    <source>
        <strain evidence="6">CGMCC 1.15341</strain>
    </source>
</reference>
<evidence type="ECO:0000259" key="4">
    <source>
        <dbReference type="PROSITE" id="PS50932"/>
    </source>
</evidence>
<organism evidence="5 6">
    <name type="scientific">Marinobacterium zhoushanense</name>
    <dbReference type="NCBI Taxonomy" id="1679163"/>
    <lineage>
        <taxon>Bacteria</taxon>
        <taxon>Pseudomonadati</taxon>
        <taxon>Pseudomonadota</taxon>
        <taxon>Gammaproteobacteria</taxon>
        <taxon>Oceanospirillales</taxon>
        <taxon>Oceanospirillaceae</taxon>
        <taxon>Marinobacterium</taxon>
    </lineage>
</organism>
<keyword evidence="2" id="KW-0238">DNA-binding</keyword>
<evidence type="ECO:0000256" key="1">
    <source>
        <dbReference type="ARBA" id="ARBA00023015"/>
    </source>
</evidence>
<comment type="caution">
    <text evidence="5">The sequence shown here is derived from an EMBL/GenBank/DDBJ whole genome shotgun (WGS) entry which is preliminary data.</text>
</comment>
<feature type="domain" description="HTH lacI-type" evidence="4">
    <location>
        <begin position="11"/>
        <end position="65"/>
    </location>
</feature>
<dbReference type="Gene3D" id="1.10.260.40">
    <property type="entry name" value="lambda repressor-like DNA-binding domains"/>
    <property type="match status" value="1"/>
</dbReference>
<dbReference type="RefSeq" id="WP_188747886.1">
    <property type="nucleotide sequence ID" value="NZ_BMIJ01000004.1"/>
</dbReference>
<dbReference type="SMART" id="SM00354">
    <property type="entry name" value="HTH_LACI"/>
    <property type="match status" value="1"/>
</dbReference>
<dbReference type="InterPro" id="IPR010982">
    <property type="entry name" value="Lambda_DNA-bd_dom_sf"/>
</dbReference>
<sequence length="358" mass="39816">MTAKETELRRMTIKDVARHIGVSTATISNAFNRPDQLSVELRERILNECKNLGYRSPGLAPRSPRPGRTGVIGVVLSDCLSYNLKDCVANQFLTGLTEELDKAQLSMLMLSAKEIDSGCQFRQHEAMVDGFIVYGQMNNRQAHEQLLRQRKQLVSVDCIIEDSSSIQSDNFGGALVSARHALTHQPQRVAVLGLRLIDSRHVCRVYDPCELFDETESISVQRLRGYNAAFTERNRQLLHDNIWNIPVNNHACAQQAAREALLCTPRPELLLCMSDTIAIAALQEAQKLGIRIPEDLKIVGFDGIPEALSCYPSLTTVYQNSIEKGRQAGRLFLGNTDTQQIMLSTELLIGGSCPRPSP</sequence>
<evidence type="ECO:0000256" key="2">
    <source>
        <dbReference type="ARBA" id="ARBA00023125"/>
    </source>
</evidence>
<dbReference type="Pfam" id="PF13377">
    <property type="entry name" value="Peripla_BP_3"/>
    <property type="match status" value="1"/>
</dbReference>
<keyword evidence="1" id="KW-0805">Transcription regulation</keyword>
<dbReference type="PANTHER" id="PTHR30146:SF138">
    <property type="entry name" value="TRANSCRIPTIONAL REGULATORY PROTEIN"/>
    <property type="match status" value="1"/>
</dbReference>
<evidence type="ECO:0000313" key="5">
    <source>
        <dbReference type="EMBL" id="GGB94066.1"/>
    </source>
</evidence>
<gene>
    <name evidence="5" type="ORF">GCM10011352_20140</name>
</gene>
<dbReference type="CDD" id="cd01392">
    <property type="entry name" value="HTH_LacI"/>
    <property type="match status" value="1"/>
</dbReference>
<dbReference type="CDD" id="cd06279">
    <property type="entry name" value="PBP1_LacI-like"/>
    <property type="match status" value="1"/>
</dbReference>
<keyword evidence="6" id="KW-1185">Reference proteome</keyword>
<dbReference type="InterPro" id="IPR000843">
    <property type="entry name" value="HTH_LacI"/>
</dbReference>
<dbReference type="EMBL" id="BMIJ01000004">
    <property type="protein sequence ID" value="GGB94066.1"/>
    <property type="molecule type" value="Genomic_DNA"/>
</dbReference>
<dbReference type="InterPro" id="IPR028082">
    <property type="entry name" value="Peripla_BP_I"/>
</dbReference>
<proteinExistence type="predicted"/>
<keyword evidence="3" id="KW-0804">Transcription</keyword>
<dbReference type="Pfam" id="PF00356">
    <property type="entry name" value="LacI"/>
    <property type="match status" value="1"/>
</dbReference>
<protein>
    <submittedName>
        <fullName evidence="5">Transcriptional regulator</fullName>
    </submittedName>
</protein>
<dbReference type="Proteomes" id="UP000629025">
    <property type="component" value="Unassembled WGS sequence"/>
</dbReference>
<dbReference type="PANTHER" id="PTHR30146">
    <property type="entry name" value="LACI-RELATED TRANSCRIPTIONAL REPRESSOR"/>
    <property type="match status" value="1"/>
</dbReference>
<dbReference type="PROSITE" id="PS50932">
    <property type="entry name" value="HTH_LACI_2"/>
    <property type="match status" value="1"/>
</dbReference>
<evidence type="ECO:0000256" key="3">
    <source>
        <dbReference type="ARBA" id="ARBA00023163"/>
    </source>
</evidence>
<accession>A0ABQ1KAQ7</accession>
<dbReference type="SUPFAM" id="SSF47413">
    <property type="entry name" value="lambda repressor-like DNA-binding domains"/>
    <property type="match status" value="1"/>
</dbReference>